<dbReference type="PANTHER" id="PTHR42939:SF1">
    <property type="entry name" value="ABC TRANSPORTER ATP-BINDING PROTEIN ALBC-RELATED"/>
    <property type="match status" value="1"/>
</dbReference>
<dbReference type="SMART" id="SM00382">
    <property type="entry name" value="AAA"/>
    <property type="match status" value="1"/>
</dbReference>
<keyword evidence="2" id="KW-0547">Nucleotide-binding</keyword>
<dbReference type="GO" id="GO:0016887">
    <property type="term" value="F:ATP hydrolysis activity"/>
    <property type="evidence" value="ECO:0007669"/>
    <property type="project" value="InterPro"/>
</dbReference>
<dbReference type="InterPro" id="IPR003593">
    <property type="entry name" value="AAA+_ATPase"/>
</dbReference>
<dbReference type="SUPFAM" id="SSF52540">
    <property type="entry name" value="P-loop containing nucleoside triphosphate hydrolases"/>
    <property type="match status" value="1"/>
</dbReference>
<evidence type="ECO:0000256" key="1">
    <source>
        <dbReference type="ARBA" id="ARBA00022448"/>
    </source>
</evidence>
<dbReference type="InterPro" id="IPR017871">
    <property type="entry name" value="ABC_transporter-like_CS"/>
</dbReference>
<dbReference type="PROSITE" id="PS00211">
    <property type="entry name" value="ABC_TRANSPORTER_1"/>
    <property type="match status" value="1"/>
</dbReference>
<evidence type="ECO:0000259" key="4">
    <source>
        <dbReference type="PROSITE" id="PS50893"/>
    </source>
</evidence>
<dbReference type="Proteomes" id="UP000316612">
    <property type="component" value="Unassembled WGS sequence"/>
</dbReference>
<evidence type="ECO:0000256" key="3">
    <source>
        <dbReference type="ARBA" id="ARBA00022840"/>
    </source>
</evidence>
<protein>
    <submittedName>
        <fullName evidence="5">ABC transporter ATP-binding protein</fullName>
    </submittedName>
</protein>
<dbReference type="PANTHER" id="PTHR42939">
    <property type="entry name" value="ABC TRANSPORTER ATP-BINDING PROTEIN ALBC-RELATED"/>
    <property type="match status" value="1"/>
</dbReference>
<dbReference type="AlphaFoldDB" id="A0A4Y4DQI4"/>
<comment type="caution">
    <text evidence="5">The sequence shown here is derived from an EMBL/GenBank/DDBJ whole genome shotgun (WGS) entry which is preliminary data.</text>
</comment>
<sequence>MDSPQLNKVFINKEEQHEEVTMNGLQLNGVSRSFGNHTVLHSMDLGVQPGEIVGFIGGNGAGKTTTMRLILGLLAADTGEITWDGRPITSADRRKIGYMPEERGLYPQMPIREQIIHFALLEGNSTKAARGIADDLIASLGLQGREKTLVQDLSLGNQQRVQLAVALVGNPNLLVLDEPFSGLDPTAVATMGSLLQEQAAQGVGVLFSSHQLDLVEKLCDRVCILDKGHVVASGSISELKRENQSRWNFCFSRSAESFAAEAELVEGVSVQLNQENRREVLVSLDHGDGDIPPNVLAAAWRLGSLRGIEPVQRSLEELLNEKYISAGRGKARETAENLETAGV</sequence>
<dbReference type="InterPro" id="IPR003439">
    <property type="entry name" value="ABC_transporter-like_ATP-bd"/>
</dbReference>
<dbReference type="PROSITE" id="PS50893">
    <property type="entry name" value="ABC_TRANSPORTER_2"/>
    <property type="match status" value="1"/>
</dbReference>
<keyword evidence="6" id="KW-1185">Reference proteome</keyword>
<dbReference type="InterPro" id="IPR027417">
    <property type="entry name" value="P-loop_NTPase"/>
</dbReference>
<keyword evidence="1" id="KW-0813">Transport</keyword>
<dbReference type="Gene3D" id="3.40.50.300">
    <property type="entry name" value="P-loop containing nucleotide triphosphate hydrolases"/>
    <property type="match status" value="1"/>
</dbReference>
<evidence type="ECO:0000313" key="5">
    <source>
        <dbReference type="EMBL" id="GED07612.1"/>
    </source>
</evidence>
<gene>
    <name evidence="5" type="ORF">AUR04nite_31440</name>
</gene>
<reference evidence="5 6" key="1">
    <citation type="submission" date="2019-06" db="EMBL/GenBank/DDBJ databases">
        <title>Whole genome shotgun sequence of Glutamicibacter uratoxydans NBRC 15515.</title>
        <authorList>
            <person name="Hosoyama A."/>
            <person name="Uohara A."/>
            <person name="Ohji S."/>
            <person name="Ichikawa N."/>
        </authorList>
    </citation>
    <scope>NUCLEOTIDE SEQUENCE [LARGE SCALE GENOMIC DNA]</scope>
    <source>
        <strain evidence="5 6">NBRC 15515</strain>
    </source>
</reference>
<feature type="domain" description="ABC transporter" evidence="4">
    <location>
        <begin position="25"/>
        <end position="252"/>
    </location>
</feature>
<accession>A0A4Y4DQI4</accession>
<organism evidence="5 6">
    <name type="scientific">Glutamicibacter uratoxydans</name>
    <name type="common">Arthrobacter uratoxydans</name>
    <dbReference type="NCBI Taxonomy" id="43667"/>
    <lineage>
        <taxon>Bacteria</taxon>
        <taxon>Bacillati</taxon>
        <taxon>Actinomycetota</taxon>
        <taxon>Actinomycetes</taxon>
        <taxon>Micrococcales</taxon>
        <taxon>Micrococcaceae</taxon>
        <taxon>Glutamicibacter</taxon>
    </lineage>
</organism>
<dbReference type="InterPro" id="IPR051782">
    <property type="entry name" value="ABC_Transporter_VariousFunc"/>
</dbReference>
<dbReference type="Pfam" id="PF00005">
    <property type="entry name" value="ABC_tran"/>
    <property type="match status" value="1"/>
</dbReference>
<keyword evidence="3 5" id="KW-0067">ATP-binding</keyword>
<dbReference type="EMBL" id="BJNY01000023">
    <property type="protein sequence ID" value="GED07612.1"/>
    <property type="molecule type" value="Genomic_DNA"/>
</dbReference>
<dbReference type="GO" id="GO:0005524">
    <property type="term" value="F:ATP binding"/>
    <property type="evidence" value="ECO:0007669"/>
    <property type="project" value="UniProtKB-KW"/>
</dbReference>
<name>A0A4Y4DQI4_GLUUR</name>
<proteinExistence type="predicted"/>
<evidence type="ECO:0000313" key="6">
    <source>
        <dbReference type="Proteomes" id="UP000316612"/>
    </source>
</evidence>
<dbReference type="RefSeq" id="WP_246055563.1">
    <property type="nucleotide sequence ID" value="NZ_BAAAJL010000004.1"/>
</dbReference>
<evidence type="ECO:0000256" key="2">
    <source>
        <dbReference type="ARBA" id="ARBA00022741"/>
    </source>
</evidence>